<dbReference type="SUPFAM" id="SSF54928">
    <property type="entry name" value="RNA-binding domain, RBD"/>
    <property type="match status" value="1"/>
</dbReference>
<dbReference type="InterPro" id="IPR035979">
    <property type="entry name" value="RBD_domain_sf"/>
</dbReference>
<dbReference type="PANTHER" id="PTHR34427:SF5">
    <property type="entry name" value="DUF4283 DOMAIN-CONTAINING PROTEIN"/>
    <property type="match status" value="1"/>
</dbReference>
<protein>
    <recommendedName>
        <fullName evidence="4">RRM domain-containing protein</fullName>
    </recommendedName>
</protein>
<proteinExistence type="predicted"/>
<evidence type="ECO:0000256" key="1">
    <source>
        <dbReference type="SAM" id="MobiDB-lite"/>
    </source>
</evidence>
<dbReference type="CDD" id="cd00590">
    <property type="entry name" value="RRM_SF"/>
    <property type="match status" value="1"/>
</dbReference>
<evidence type="ECO:0000313" key="2">
    <source>
        <dbReference type="EMBL" id="CAI9303398.1"/>
    </source>
</evidence>
<reference evidence="2" key="1">
    <citation type="submission" date="2023-04" db="EMBL/GenBank/DDBJ databases">
        <authorList>
            <person name="Vijverberg K."/>
            <person name="Xiong W."/>
            <person name="Schranz E."/>
        </authorList>
    </citation>
    <scope>NUCLEOTIDE SEQUENCE</scope>
</reference>
<dbReference type="InterPro" id="IPR012677">
    <property type="entry name" value="Nucleotide-bd_a/b_plait_sf"/>
</dbReference>
<organism evidence="2 3">
    <name type="scientific">Lactuca saligna</name>
    <name type="common">Willowleaf lettuce</name>
    <dbReference type="NCBI Taxonomy" id="75948"/>
    <lineage>
        <taxon>Eukaryota</taxon>
        <taxon>Viridiplantae</taxon>
        <taxon>Streptophyta</taxon>
        <taxon>Embryophyta</taxon>
        <taxon>Tracheophyta</taxon>
        <taxon>Spermatophyta</taxon>
        <taxon>Magnoliopsida</taxon>
        <taxon>eudicotyledons</taxon>
        <taxon>Gunneridae</taxon>
        <taxon>Pentapetalae</taxon>
        <taxon>asterids</taxon>
        <taxon>campanulids</taxon>
        <taxon>Asterales</taxon>
        <taxon>Asteraceae</taxon>
        <taxon>Cichorioideae</taxon>
        <taxon>Cichorieae</taxon>
        <taxon>Lactucinae</taxon>
        <taxon>Lactuca</taxon>
    </lineage>
</organism>
<accession>A0AA36A2R5</accession>
<dbReference type="Proteomes" id="UP001177003">
    <property type="component" value="Chromosome 9"/>
</dbReference>
<gene>
    <name evidence="2" type="ORF">LSALG_LOCUS41840</name>
</gene>
<evidence type="ECO:0000313" key="3">
    <source>
        <dbReference type="Proteomes" id="UP001177003"/>
    </source>
</evidence>
<keyword evidence="3" id="KW-1185">Reference proteome</keyword>
<evidence type="ECO:0008006" key="4">
    <source>
        <dbReference type="Google" id="ProtNLM"/>
    </source>
</evidence>
<dbReference type="AlphaFoldDB" id="A0AA36A2R5"/>
<feature type="region of interest" description="Disordered" evidence="1">
    <location>
        <begin position="275"/>
        <end position="297"/>
    </location>
</feature>
<dbReference type="GO" id="GO:0003676">
    <property type="term" value="F:nucleic acid binding"/>
    <property type="evidence" value="ECO:0007669"/>
    <property type="project" value="InterPro"/>
</dbReference>
<dbReference type="EMBL" id="OX465085">
    <property type="protein sequence ID" value="CAI9303398.1"/>
    <property type="molecule type" value="Genomic_DNA"/>
</dbReference>
<feature type="region of interest" description="Disordered" evidence="1">
    <location>
        <begin position="72"/>
        <end position="97"/>
    </location>
</feature>
<feature type="compositionally biased region" description="Acidic residues" evidence="1">
    <location>
        <begin position="285"/>
        <end position="297"/>
    </location>
</feature>
<dbReference type="PANTHER" id="PTHR34427">
    <property type="entry name" value="DUF4283 DOMAIN PROTEIN"/>
    <property type="match status" value="1"/>
</dbReference>
<sequence>MGAENPIEGEEIRKEFLRYGNVSDVYYQGRKGKNGQFYLFIRFLDVEDKLALENKIDGVTHRGRRLSINLEKHPRGTMASKTSNNRREQGVSNENQTQNFRDARMFAEVARHRTLHHHHDQVSSPLPPSHIITISPDTETSHRLRKISVVGEAISLDHLGHMRSLMHLKETPSFKIKYIGGLKILLVFKDSTEAKEFMENRRRWEDYMKWVKPREHECTMKYERIAWIRITWLPLQYWGEKNFSAIATQYGVIIAPYDDLPNRVDMSHFDPISNPYVEDSNTVTDSDEDMDSDDEISDTWILGNNNDLEEGEIEMENTDDQTNGGDAYEIPPCEEYEQPHGELTPIKCNSKYARVAVNNNSQREELGQMDERRKNGDNGLPRITEPIGLLHNGCFGPFSSNWIDNLGNLQFNSLPQFNIGGSTLKRHRTDGDTSRFSVNNIRPMADLESETNYETFVPPVPPPNENAAPMGDNEARTSIDLNRGLMENSQIESDQEPSDCVSSSLEAEKTTIIGKQLGFDIEMDNPILAEVLGDVGANTVH</sequence>
<dbReference type="Gene3D" id="3.30.70.330">
    <property type="match status" value="1"/>
</dbReference>
<name>A0AA36A2R5_LACSI</name>